<name>A0AAN7U9T8_9PEZI</name>
<keyword evidence="2" id="KW-1185">Reference proteome</keyword>
<protein>
    <submittedName>
        <fullName evidence="1">Uncharacterized protein</fullName>
    </submittedName>
</protein>
<dbReference type="EMBL" id="JAWHQM010000001">
    <property type="protein sequence ID" value="KAK5624508.1"/>
    <property type="molecule type" value="Genomic_DNA"/>
</dbReference>
<proteinExistence type="predicted"/>
<dbReference type="AlphaFoldDB" id="A0AAN7U9T8"/>
<dbReference type="Proteomes" id="UP001305414">
    <property type="component" value="Unassembled WGS sequence"/>
</dbReference>
<evidence type="ECO:0000313" key="1">
    <source>
        <dbReference type="EMBL" id="KAK5624508.1"/>
    </source>
</evidence>
<evidence type="ECO:0000313" key="2">
    <source>
        <dbReference type="Proteomes" id="UP001305414"/>
    </source>
</evidence>
<reference evidence="1 2" key="1">
    <citation type="submission" date="2023-10" db="EMBL/GenBank/DDBJ databases">
        <title>Draft genome sequence of Xylaria bambusicola isolate GMP-LS, the root and basal stem rot pathogen of sugarcane in Indonesia.</title>
        <authorList>
            <person name="Selvaraj P."/>
            <person name="Muralishankar V."/>
            <person name="Muruganantham S."/>
            <person name="Sp S."/>
            <person name="Haryani S."/>
            <person name="Lau K.J.X."/>
            <person name="Naqvi N.I."/>
        </authorList>
    </citation>
    <scope>NUCLEOTIDE SEQUENCE [LARGE SCALE GENOMIC DNA]</scope>
    <source>
        <strain evidence="1">GMP-LS</strain>
    </source>
</reference>
<accession>A0AAN7U9T8</accession>
<comment type="caution">
    <text evidence="1">The sequence shown here is derived from an EMBL/GenBank/DDBJ whole genome shotgun (WGS) entry which is preliminary data.</text>
</comment>
<gene>
    <name evidence="1" type="ORF">RRF57_000224</name>
</gene>
<organism evidence="1 2">
    <name type="scientific">Xylaria bambusicola</name>
    <dbReference type="NCBI Taxonomy" id="326684"/>
    <lineage>
        <taxon>Eukaryota</taxon>
        <taxon>Fungi</taxon>
        <taxon>Dikarya</taxon>
        <taxon>Ascomycota</taxon>
        <taxon>Pezizomycotina</taxon>
        <taxon>Sordariomycetes</taxon>
        <taxon>Xylariomycetidae</taxon>
        <taxon>Xylariales</taxon>
        <taxon>Xylariaceae</taxon>
        <taxon>Xylaria</taxon>
    </lineage>
</organism>
<sequence length="72" mass="7274">MAWRASGLRVPPSIPSLCRSLTGTGVAALELPPADEAGGLAPLGRCGMPSYREGSIFGSQGISTGGCKQATR</sequence>